<accession>E1RB85</accession>
<dbReference type="Gene3D" id="3.40.50.300">
    <property type="entry name" value="P-loop containing nucleotide triphosphate hydrolases"/>
    <property type="match status" value="1"/>
</dbReference>
<dbReference type="Pfam" id="PF03880">
    <property type="entry name" value="DbpA"/>
    <property type="match status" value="1"/>
</dbReference>
<protein>
    <submittedName>
        <fullName evidence="7">DbpA RNA-binding domain protein</fullName>
    </submittedName>
</protein>
<dbReference type="eggNOG" id="COG0724">
    <property type="taxonomic scope" value="Bacteria"/>
</dbReference>
<evidence type="ECO:0000313" key="7">
    <source>
        <dbReference type="EMBL" id="ADK79615.1"/>
    </source>
</evidence>
<dbReference type="InterPro" id="IPR012677">
    <property type="entry name" value="Nucleotide-bd_a/b_plait_sf"/>
</dbReference>
<evidence type="ECO:0000256" key="2">
    <source>
        <dbReference type="ARBA" id="ARBA00022801"/>
    </source>
</evidence>
<proteinExistence type="predicted"/>
<dbReference type="EMBL" id="CP002116">
    <property type="protein sequence ID" value="ADK79615.1"/>
    <property type="molecule type" value="Genomic_DNA"/>
</dbReference>
<feature type="domain" description="RRM" evidence="5">
    <location>
        <begin position="424"/>
        <end position="499"/>
    </location>
</feature>
<evidence type="ECO:0000256" key="1">
    <source>
        <dbReference type="ARBA" id="ARBA00022741"/>
    </source>
</evidence>
<dbReference type="InterPro" id="IPR011545">
    <property type="entry name" value="DEAD/DEAH_box_helicase_dom"/>
</dbReference>
<keyword evidence="1" id="KW-0547">Nucleotide-binding</keyword>
<dbReference type="eggNOG" id="COG0513">
    <property type="taxonomic scope" value="Bacteria"/>
</dbReference>
<dbReference type="HOGENOM" id="CLU_554240_0_0_12"/>
<feature type="domain" description="Helicase ATP-binding" evidence="6">
    <location>
        <begin position="34"/>
        <end position="206"/>
    </location>
</feature>
<dbReference type="InterPro" id="IPR027417">
    <property type="entry name" value="P-loop_NTPase"/>
</dbReference>
<dbReference type="PANTHER" id="PTHR47959:SF1">
    <property type="entry name" value="ATP-DEPENDENT RNA HELICASE DBPA"/>
    <property type="match status" value="1"/>
</dbReference>
<dbReference type="SUPFAM" id="SSF52540">
    <property type="entry name" value="P-loop containing nucleoside triphosphate hydrolases"/>
    <property type="match status" value="1"/>
</dbReference>
<dbReference type="Gene3D" id="3.30.70.330">
    <property type="match status" value="1"/>
</dbReference>
<reference evidence="7 8" key="1">
    <citation type="journal article" date="2010" name="Stand. Genomic Sci.">
        <title>Complete genome sequence of Spirochaeta smaragdinae type strain (SEBR 4228).</title>
        <authorList>
            <person name="Mavromatis K."/>
            <person name="Yasawong M."/>
            <person name="Chertkov O."/>
            <person name="Lapidus A."/>
            <person name="Lucas S."/>
            <person name="Nolan M."/>
            <person name="Del Rio T.G."/>
            <person name="Tice H."/>
            <person name="Cheng J.F."/>
            <person name="Pitluck S."/>
            <person name="Liolios K."/>
            <person name="Ivanova N."/>
            <person name="Tapia R."/>
            <person name="Han C."/>
            <person name="Bruce D."/>
            <person name="Goodwin L."/>
            <person name="Pati A."/>
            <person name="Chen A."/>
            <person name="Palaniappan K."/>
            <person name="Land M."/>
            <person name="Hauser L."/>
            <person name="Chang Y.J."/>
            <person name="Jeffries C.D."/>
            <person name="Detter J.C."/>
            <person name="Rohde M."/>
            <person name="Brambilla E."/>
            <person name="Spring S."/>
            <person name="Goker M."/>
            <person name="Sikorski J."/>
            <person name="Woyke T."/>
            <person name="Bristow J."/>
            <person name="Eisen J.A."/>
            <person name="Markowitz V."/>
            <person name="Hugenholtz P."/>
            <person name="Klenk H.P."/>
            <person name="Kyrpides N.C."/>
        </authorList>
    </citation>
    <scope>NUCLEOTIDE SEQUENCE [LARGE SCALE GENOMIC DNA]</scope>
    <source>
        <strain evidence="8">DSM 11293 / JCM 15392 / SEBR 4228</strain>
    </source>
</reference>
<dbReference type="PANTHER" id="PTHR47959">
    <property type="entry name" value="ATP-DEPENDENT RNA HELICASE RHLE-RELATED"/>
    <property type="match status" value="1"/>
</dbReference>
<dbReference type="Proteomes" id="UP000002318">
    <property type="component" value="Chromosome"/>
</dbReference>
<organism evidence="7 8">
    <name type="scientific">Sediminispirochaeta smaragdinae (strain DSM 11293 / JCM 15392 / SEBR 4228)</name>
    <name type="common">Spirochaeta smaragdinae</name>
    <dbReference type="NCBI Taxonomy" id="573413"/>
    <lineage>
        <taxon>Bacteria</taxon>
        <taxon>Pseudomonadati</taxon>
        <taxon>Spirochaetota</taxon>
        <taxon>Spirochaetia</taxon>
        <taxon>Spirochaetales</taxon>
        <taxon>Spirochaetaceae</taxon>
        <taxon>Sediminispirochaeta</taxon>
    </lineage>
</organism>
<dbReference type="PROSITE" id="PS50102">
    <property type="entry name" value="RRM"/>
    <property type="match status" value="1"/>
</dbReference>
<evidence type="ECO:0000259" key="6">
    <source>
        <dbReference type="PROSITE" id="PS51192"/>
    </source>
</evidence>
<evidence type="ECO:0000256" key="3">
    <source>
        <dbReference type="ARBA" id="ARBA00022806"/>
    </source>
</evidence>
<evidence type="ECO:0000313" key="8">
    <source>
        <dbReference type="Proteomes" id="UP000002318"/>
    </source>
</evidence>
<dbReference type="Pfam" id="PF00270">
    <property type="entry name" value="DEAD"/>
    <property type="match status" value="1"/>
</dbReference>
<dbReference type="GO" id="GO:0003724">
    <property type="term" value="F:RNA helicase activity"/>
    <property type="evidence" value="ECO:0007669"/>
    <property type="project" value="TreeGrafter"/>
</dbReference>
<dbReference type="GO" id="GO:0016787">
    <property type="term" value="F:hydrolase activity"/>
    <property type="evidence" value="ECO:0007669"/>
    <property type="project" value="UniProtKB-KW"/>
</dbReference>
<dbReference type="GO" id="GO:0005524">
    <property type="term" value="F:ATP binding"/>
    <property type="evidence" value="ECO:0007669"/>
    <property type="project" value="UniProtKB-KW"/>
</dbReference>
<dbReference type="InterPro" id="IPR000504">
    <property type="entry name" value="RRM_dom"/>
</dbReference>
<dbReference type="OrthoDB" id="366519at2"/>
<sequence length="500" mass="56662">MFQSANDHHSGERILSLVKDAGLHTASPIQRQLFPELPSEKDLLIETGDEEGKALALLFPALIRNERPARELYALILTADRTKLLRSDILLRKLTSKQFKGQQFAVLGTESQAKKELRLISRRLNIIVGTPERIIDHLRRGNLDLSSLSTLVLDVPDEPHREGFEQDAEFILSKIPSRIQTVIFAPHPEKLEFLAAFQRRSTSLTRAQREDYLLHMQLYTCSRNKAEAAARILLGRGRVKNCLLICENNEEAQTLRRLLQVSGVDGQADACIISGGSTENIPMQGINTILFAGILPEIGTIKKLVADTGKDPAEVELLTVCDTDNAECLKTLTTMEEARIMSLEEKAMPSNQEVLKGHIENILNTIKIDEDPEILNSYRSLLRKHVPFFMRSYFAAYLLKESGAKLNLPNEKEKSDRRRKEKMKTLFVSIGKNRKVYPKDLVYLFRSTLSLKKAEIGSVKVLDNYSFVEISELRSQEAISKMDGMEYRGRKITVNYSRKK</sequence>
<gene>
    <name evidence="7" type="ordered locus">Spirs_0468</name>
</gene>
<dbReference type="CDD" id="cd12252">
    <property type="entry name" value="RRM_DbpA"/>
    <property type="match status" value="1"/>
</dbReference>
<dbReference type="STRING" id="573413.Spirs_0468"/>
<dbReference type="PROSITE" id="PS51192">
    <property type="entry name" value="HELICASE_ATP_BIND_1"/>
    <property type="match status" value="1"/>
</dbReference>
<keyword evidence="2" id="KW-0378">Hydrolase</keyword>
<dbReference type="AlphaFoldDB" id="E1RB85"/>
<dbReference type="InterPro" id="IPR050079">
    <property type="entry name" value="DEAD_box_RNA_helicase"/>
</dbReference>
<dbReference type="InterPro" id="IPR005580">
    <property type="entry name" value="DbpA/CsdA_RNA-bd_dom"/>
</dbReference>
<keyword evidence="8" id="KW-1185">Reference proteome</keyword>
<evidence type="ECO:0000256" key="4">
    <source>
        <dbReference type="ARBA" id="ARBA00022840"/>
    </source>
</evidence>
<dbReference type="GO" id="GO:0005829">
    <property type="term" value="C:cytosol"/>
    <property type="evidence" value="ECO:0007669"/>
    <property type="project" value="TreeGrafter"/>
</dbReference>
<dbReference type="KEGG" id="ssm:Spirs_0468"/>
<dbReference type="RefSeq" id="WP_013253079.1">
    <property type="nucleotide sequence ID" value="NC_014364.1"/>
</dbReference>
<dbReference type="GO" id="GO:0003723">
    <property type="term" value="F:RNA binding"/>
    <property type="evidence" value="ECO:0007669"/>
    <property type="project" value="InterPro"/>
</dbReference>
<evidence type="ECO:0000259" key="5">
    <source>
        <dbReference type="PROSITE" id="PS50102"/>
    </source>
</evidence>
<keyword evidence="3" id="KW-0347">Helicase</keyword>
<keyword evidence="4" id="KW-0067">ATP-binding</keyword>
<dbReference type="InterPro" id="IPR014001">
    <property type="entry name" value="Helicase_ATP-bd"/>
</dbReference>
<name>E1RB85_SEDSS</name>